<organism evidence="2 3">
    <name type="scientific">Candidatus Marsarchaeota G2 archaeon ECH_B_SAG-G06</name>
    <dbReference type="NCBI Taxonomy" id="1978166"/>
    <lineage>
        <taxon>Archaea</taxon>
        <taxon>Candidatus Marsarchaeota</taxon>
        <taxon>Candidatus Marsarchaeota group 2</taxon>
    </lineage>
</organism>
<evidence type="ECO:0000256" key="1">
    <source>
        <dbReference type="SAM" id="MobiDB-lite"/>
    </source>
</evidence>
<proteinExistence type="predicted"/>
<accession>A0A2R6C2G5</accession>
<feature type="compositionally biased region" description="Polar residues" evidence="1">
    <location>
        <begin position="1"/>
        <end position="21"/>
    </location>
</feature>
<feature type="compositionally biased region" description="Polar residues" evidence="1">
    <location>
        <begin position="29"/>
        <end position="39"/>
    </location>
</feature>
<reference evidence="2 3" key="1">
    <citation type="submission" date="2017-04" db="EMBL/GenBank/DDBJ databases">
        <title>Novel microbial lineages endemic to geothermal iron-oxide mats fill important gaps in the evolutionary history of Archaea.</title>
        <authorList>
            <person name="Jay Z.J."/>
            <person name="Beam J.P."/>
            <person name="Dlakic M."/>
            <person name="Rusch D.B."/>
            <person name="Kozubal M.A."/>
            <person name="Inskeep W.P."/>
        </authorList>
    </citation>
    <scope>NUCLEOTIDE SEQUENCE [LARGE SCALE GENOMIC DNA]</scope>
    <source>
        <strain evidence="2">ECH_B_SAG-G06</strain>
    </source>
</reference>
<feature type="region of interest" description="Disordered" evidence="1">
    <location>
        <begin position="1"/>
        <end position="39"/>
    </location>
</feature>
<evidence type="ECO:0000313" key="3">
    <source>
        <dbReference type="Proteomes" id="UP000240582"/>
    </source>
</evidence>
<gene>
    <name evidence="2" type="ORF">B9Q12_01145</name>
</gene>
<dbReference type="AlphaFoldDB" id="A0A2R6C2G5"/>
<dbReference type="Proteomes" id="UP000240582">
    <property type="component" value="Unassembled WGS sequence"/>
</dbReference>
<dbReference type="EMBL" id="NEXN01000020">
    <property type="protein sequence ID" value="PSO05090.1"/>
    <property type="molecule type" value="Genomic_DNA"/>
</dbReference>
<sequence length="70" mass="7440">MSSSQRINTASSASIRKSSPKGNMPRISKPNTRTSMGKETLNLTLFTHLIAPKPRRSAPAIAVSVSTNSA</sequence>
<name>A0A2R6C2G5_9ARCH</name>
<evidence type="ECO:0000313" key="2">
    <source>
        <dbReference type="EMBL" id="PSO05090.1"/>
    </source>
</evidence>
<comment type="caution">
    <text evidence="2">The sequence shown here is derived from an EMBL/GenBank/DDBJ whole genome shotgun (WGS) entry which is preliminary data.</text>
</comment>
<protein>
    <submittedName>
        <fullName evidence="2">Uncharacterized protein</fullName>
    </submittedName>
</protein>